<dbReference type="InterPro" id="IPR050214">
    <property type="entry name" value="Cys_Synth/Cystath_Beta-Synth"/>
</dbReference>
<dbReference type="EMBL" id="KF900895">
    <property type="protein sequence ID" value="AIF10577.1"/>
    <property type="molecule type" value="Genomic_DNA"/>
</dbReference>
<feature type="domain" description="Tryptophan synthase beta chain-like PALP" evidence="1">
    <location>
        <begin position="60"/>
        <end position="286"/>
    </location>
</feature>
<accession>A0A075H812</accession>
<name>A0A075H812_9ARCH</name>
<dbReference type="Gene3D" id="3.40.50.1100">
    <property type="match status" value="3"/>
</dbReference>
<dbReference type="SUPFAM" id="SSF53686">
    <property type="entry name" value="Tryptophan synthase beta subunit-like PLP-dependent enzymes"/>
    <property type="match status" value="1"/>
</dbReference>
<proteinExistence type="predicted"/>
<organism evidence="2">
    <name type="scientific">uncultured marine thaumarchaeote KM3_46_G10</name>
    <dbReference type="NCBI Taxonomy" id="1456161"/>
    <lineage>
        <taxon>Archaea</taxon>
        <taxon>Nitrososphaerota</taxon>
        <taxon>environmental samples</taxon>
    </lineage>
</organism>
<evidence type="ECO:0000259" key="1">
    <source>
        <dbReference type="Pfam" id="PF00291"/>
    </source>
</evidence>
<dbReference type="PANTHER" id="PTHR10314">
    <property type="entry name" value="CYSTATHIONINE BETA-SYNTHASE"/>
    <property type="match status" value="1"/>
</dbReference>
<dbReference type="InterPro" id="IPR001926">
    <property type="entry name" value="TrpB-like_PALP"/>
</dbReference>
<sequence length="513" mass="56350">MSDSALMEKFEQEVWSKVPHREEKDGKVEIVNATPLTDLTEDLKECAKTVYDVDISEKDFKVYGKFDGTLLTGSIKVRPAVNIIHDAITTGKITSGTTVIEATSGNFGIALGLLSKIGVTAIALVSRKLQEGVFKELRNGNIRIMDLDMDICPAPGMESKQDELVAKATAANVRSQMIELGFEPETFDNNIADIETLLAKKDIINLAKFLAKIYNLFCPEQYDNDLNVDAHRTVTGVEIDQQLHENGESLENFNIVCTFGTGGTSGGLSRYFDEKYSKKGVHVIFPPDQQDVAGIRTVGNADGLKYYDPEKYAGKHQIDFEQAKPLLKFFVDKGHDMGESSALELYAALQMIYNNGGNYVVMICDGIGKYRKNFEKIGNSITPNQVSQQDVSSSANDYDKVIWIHTQYTPKEEGIELLAKSLGIDKSKIIVPNARTAQELLSGQQVPEEIDQALQESQGKSLMVCMAGRTSLMAANVLADKGIQTDSLTGGITGLPESQTKDLSEIIEQASQF</sequence>
<dbReference type="Pfam" id="PF00291">
    <property type="entry name" value="PALP"/>
    <property type="match status" value="1"/>
</dbReference>
<reference evidence="2" key="1">
    <citation type="journal article" date="2014" name="Genome Biol. Evol.">
        <title>Pangenome evidence for extensive interdomain horizontal transfer affecting lineage core and shell genes in uncultured planktonic thaumarchaeota and euryarchaeota.</title>
        <authorList>
            <person name="Deschamps P."/>
            <person name="Zivanovic Y."/>
            <person name="Moreira D."/>
            <person name="Rodriguez-Valera F."/>
            <person name="Lopez-Garcia P."/>
        </authorList>
    </citation>
    <scope>NUCLEOTIDE SEQUENCE</scope>
</reference>
<dbReference type="InterPro" id="IPR036052">
    <property type="entry name" value="TrpB-like_PALP_sf"/>
</dbReference>
<protein>
    <submittedName>
        <fullName evidence="2">Pyridoxal-5'-phosphate-dependent protein beta subunit</fullName>
    </submittedName>
</protein>
<evidence type="ECO:0000313" key="2">
    <source>
        <dbReference type="EMBL" id="AIF10577.1"/>
    </source>
</evidence>
<dbReference type="AlphaFoldDB" id="A0A075H812"/>